<evidence type="ECO:0000313" key="2">
    <source>
        <dbReference type="Proteomes" id="UP000282311"/>
    </source>
</evidence>
<organism evidence="1 2">
    <name type="scientific">Paenibacillus ginsengarvi</name>
    <dbReference type="NCBI Taxonomy" id="400777"/>
    <lineage>
        <taxon>Bacteria</taxon>
        <taxon>Bacillati</taxon>
        <taxon>Bacillota</taxon>
        <taxon>Bacilli</taxon>
        <taxon>Bacillales</taxon>
        <taxon>Paenibacillaceae</taxon>
        <taxon>Paenibacillus</taxon>
    </lineage>
</organism>
<proteinExistence type="predicted"/>
<dbReference type="EMBL" id="RBAH01000005">
    <property type="protein sequence ID" value="RKN85106.1"/>
    <property type="molecule type" value="Genomic_DNA"/>
</dbReference>
<keyword evidence="2" id="KW-1185">Reference proteome</keyword>
<dbReference type="RefSeq" id="WP_120746744.1">
    <property type="nucleotide sequence ID" value="NZ_RBAH01000005.1"/>
</dbReference>
<accession>A0A3B0CM90</accession>
<dbReference type="AlphaFoldDB" id="A0A3B0CM90"/>
<dbReference type="OrthoDB" id="68731at2"/>
<gene>
    <name evidence="1" type="ORF">D7M11_08405</name>
</gene>
<comment type="caution">
    <text evidence="1">The sequence shown here is derived from an EMBL/GenBank/DDBJ whole genome shotgun (WGS) entry which is preliminary data.</text>
</comment>
<sequence>MKEFIERSTEMLDAQLNAIELSIARLEDRVIWKKVKPELNSIGNLCLHLAGSEFQHIVSGIGGKPFIRERSNEFLTDGGYSGLELVNHLKNIREQSKKVLFELSPDELSRPITIHYPQGANVSVNDYTHSCLSIILFVLDHSSYHTGQIVYMTKIHQDSSEHILKWRH</sequence>
<dbReference type="Pfam" id="PF07609">
    <property type="entry name" value="DUF1572"/>
    <property type="match status" value="1"/>
</dbReference>
<name>A0A3B0CM90_9BACL</name>
<dbReference type="SUPFAM" id="SSF109854">
    <property type="entry name" value="DinB/YfiT-like putative metalloenzymes"/>
    <property type="match status" value="1"/>
</dbReference>
<dbReference type="InterPro" id="IPR034660">
    <property type="entry name" value="DinB/YfiT-like"/>
</dbReference>
<dbReference type="Proteomes" id="UP000282311">
    <property type="component" value="Unassembled WGS sequence"/>
</dbReference>
<dbReference type="InterPro" id="IPR011466">
    <property type="entry name" value="DUF1572"/>
</dbReference>
<evidence type="ECO:0000313" key="1">
    <source>
        <dbReference type="EMBL" id="RKN85106.1"/>
    </source>
</evidence>
<protein>
    <submittedName>
        <fullName evidence="1">DUF1572 domain-containing protein</fullName>
    </submittedName>
</protein>
<reference evidence="1 2" key="1">
    <citation type="journal article" date="2007" name="Int. J. Syst. Evol. Microbiol.">
        <title>Paenibacillus ginsengarvi sp. nov., isolated from soil from ginseng cultivation.</title>
        <authorList>
            <person name="Yoon M.H."/>
            <person name="Ten L.N."/>
            <person name="Im W.T."/>
        </authorList>
    </citation>
    <scope>NUCLEOTIDE SEQUENCE [LARGE SCALE GENOMIC DNA]</scope>
    <source>
        <strain evidence="1 2">KCTC 13059</strain>
    </source>
</reference>
<dbReference type="Gene3D" id="1.20.120.450">
    <property type="entry name" value="dinb family like domain"/>
    <property type="match status" value="1"/>
</dbReference>